<sequence>MKALVLTAAGFEDTELLCPLYRLREAGLQVDVAAPEWGAVRGLHGYSVTANLTLDDVPPAGHELLVVPGGTAPAALRTLPRALDLVRAQAAAGRPLAAICHGPQLLAAAGLLAGRRVTGHPKISRELIAAGARYEDAPVVVDGVFITSRRPPDLPAFMAAIGKALSAW</sequence>
<dbReference type="PROSITE" id="PS51276">
    <property type="entry name" value="PEPTIDASE_C56_PFPI"/>
    <property type="match status" value="1"/>
</dbReference>
<dbReference type="AlphaFoldDB" id="A0A6N9TPQ5"/>
<evidence type="ECO:0000259" key="2">
    <source>
        <dbReference type="Pfam" id="PF01965"/>
    </source>
</evidence>
<dbReference type="EMBL" id="JAAGRR010000125">
    <property type="protein sequence ID" value="NDY43149.1"/>
    <property type="molecule type" value="Genomic_DNA"/>
</dbReference>
<evidence type="ECO:0000313" key="3">
    <source>
        <dbReference type="EMBL" id="NDY43149.1"/>
    </source>
</evidence>
<dbReference type="InterPro" id="IPR029062">
    <property type="entry name" value="Class_I_gatase-like"/>
</dbReference>
<dbReference type="Proteomes" id="UP000469346">
    <property type="component" value="Unassembled WGS sequence"/>
</dbReference>
<protein>
    <submittedName>
        <fullName evidence="3">Type 1 glutamine amidotransferase</fullName>
    </submittedName>
</protein>
<dbReference type="Gene3D" id="3.40.50.880">
    <property type="match status" value="1"/>
</dbReference>
<evidence type="ECO:0000313" key="4">
    <source>
        <dbReference type="Proteomes" id="UP000469346"/>
    </source>
</evidence>
<comment type="caution">
    <text evidence="3">The sequence shown here is derived from an EMBL/GenBank/DDBJ whole genome shotgun (WGS) entry which is preliminary data.</text>
</comment>
<accession>A0A6N9TPQ5</accession>
<dbReference type="SUPFAM" id="SSF52317">
    <property type="entry name" value="Class I glutamine amidotransferase-like"/>
    <property type="match status" value="1"/>
</dbReference>
<gene>
    <name evidence="3" type="ORF">G3N55_09885</name>
</gene>
<dbReference type="InterPro" id="IPR006286">
    <property type="entry name" value="C56_PfpI-like"/>
</dbReference>
<keyword evidence="3" id="KW-0315">Glutamine amidotransferase</keyword>
<organism evidence="3 4">
    <name type="scientific">Dissulfurirhabdus thermomarina</name>
    <dbReference type="NCBI Taxonomy" id="1765737"/>
    <lineage>
        <taxon>Bacteria</taxon>
        <taxon>Deltaproteobacteria</taxon>
        <taxon>Dissulfurirhabdaceae</taxon>
        <taxon>Dissulfurirhabdus</taxon>
    </lineage>
</organism>
<dbReference type="PANTHER" id="PTHR42733:SF2">
    <property type="entry name" value="DJ-1_THIJ_PFPI FAMILY PROTEIN"/>
    <property type="match status" value="1"/>
</dbReference>
<dbReference type="RefSeq" id="WP_163299263.1">
    <property type="nucleotide sequence ID" value="NZ_JAAGRR010000125.1"/>
</dbReference>
<reference evidence="3 4" key="1">
    <citation type="submission" date="2020-02" db="EMBL/GenBank/DDBJ databases">
        <title>Comparative genomics of sulfur disproportionating microorganisms.</title>
        <authorList>
            <person name="Ward L.M."/>
            <person name="Bertran E."/>
            <person name="Johnston D.T."/>
        </authorList>
    </citation>
    <scope>NUCLEOTIDE SEQUENCE [LARGE SCALE GENOMIC DNA]</scope>
    <source>
        <strain evidence="3 4">DSM 100025</strain>
    </source>
</reference>
<feature type="domain" description="DJ-1/PfpI" evidence="2">
    <location>
        <begin position="1"/>
        <end position="161"/>
    </location>
</feature>
<proteinExistence type="inferred from homology"/>
<evidence type="ECO:0000256" key="1">
    <source>
        <dbReference type="ARBA" id="ARBA00008542"/>
    </source>
</evidence>
<dbReference type="InterPro" id="IPR002818">
    <property type="entry name" value="DJ-1/PfpI"/>
</dbReference>
<dbReference type="CDD" id="cd03134">
    <property type="entry name" value="GATase1_PfpI_like"/>
    <property type="match status" value="1"/>
</dbReference>
<keyword evidence="3" id="KW-0808">Transferase</keyword>
<keyword evidence="4" id="KW-1185">Reference proteome</keyword>
<dbReference type="NCBIfam" id="TIGR01382">
    <property type="entry name" value="PfpI"/>
    <property type="match status" value="1"/>
</dbReference>
<dbReference type="GO" id="GO:0016740">
    <property type="term" value="F:transferase activity"/>
    <property type="evidence" value="ECO:0007669"/>
    <property type="project" value="UniProtKB-KW"/>
</dbReference>
<dbReference type="Pfam" id="PF01965">
    <property type="entry name" value="DJ-1_PfpI"/>
    <property type="match status" value="1"/>
</dbReference>
<name>A0A6N9TPQ5_DISTH</name>
<dbReference type="PANTHER" id="PTHR42733">
    <property type="entry name" value="DJ-1 PROTEIN"/>
    <property type="match status" value="1"/>
</dbReference>
<comment type="similarity">
    <text evidence="1">Belongs to the peptidase C56 family.</text>
</comment>